<dbReference type="Proteomes" id="UP000712600">
    <property type="component" value="Unassembled WGS sequence"/>
</dbReference>
<evidence type="ECO:0000313" key="2">
    <source>
        <dbReference type="Proteomes" id="UP000712600"/>
    </source>
</evidence>
<sequence>MNVQCLIPTDRDVETYRNKDLTIVQLPGGERTVVGHGGSGERWSETAARGRNSRWLRRTAVARVFHARAEANLREARAASSGLRLRRGWCLRLRLDERNTMMALDVRDDQWLGSYG</sequence>
<dbReference type="EMBL" id="QGKX02000088">
    <property type="protein sequence ID" value="KAF3587153.1"/>
    <property type="molecule type" value="Genomic_DNA"/>
</dbReference>
<evidence type="ECO:0000313" key="1">
    <source>
        <dbReference type="EMBL" id="KAF3587153.1"/>
    </source>
</evidence>
<organism evidence="1 2">
    <name type="scientific">Brassica cretica</name>
    <name type="common">Mustard</name>
    <dbReference type="NCBI Taxonomy" id="69181"/>
    <lineage>
        <taxon>Eukaryota</taxon>
        <taxon>Viridiplantae</taxon>
        <taxon>Streptophyta</taxon>
        <taxon>Embryophyta</taxon>
        <taxon>Tracheophyta</taxon>
        <taxon>Spermatophyta</taxon>
        <taxon>Magnoliopsida</taxon>
        <taxon>eudicotyledons</taxon>
        <taxon>Gunneridae</taxon>
        <taxon>Pentapetalae</taxon>
        <taxon>rosids</taxon>
        <taxon>malvids</taxon>
        <taxon>Brassicales</taxon>
        <taxon>Brassicaceae</taxon>
        <taxon>Brassiceae</taxon>
        <taxon>Brassica</taxon>
    </lineage>
</organism>
<proteinExistence type="predicted"/>
<name>A0A8S9S349_BRACR</name>
<gene>
    <name evidence="1" type="ORF">F2Q69_00030038</name>
</gene>
<comment type="caution">
    <text evidence="1">The sequence shown here is derived from an EMBL/GenBank/DDBJ whole genome shotgun (WGS) entry which is preliminary data.</text>
</comment>
<dbReference type="AlphaFoldDB" id="A0A8S9S349"/>
<reference evidence="1" key="1">
    <citation type="submission" date="2019-12" db="EMBL/GenBank/DDBJ databases">
        <title>Genome sequencing and annotation of Brassica cretica.</title>
        <authorList>
            <person name="Studholme D.J."/>
            <person name="Sarris P."/>
        </authorList>
    </citation>
    <scope>NUCLEOTIDE SEQUENCE</scope>
    <source>
        <strain evidence="1">PFS-109/04</strain>
        <tissue evidence="1">Leaf</tissue>
    </source>
</reference>
<accession>A0A8S9S349</accession>
<protein>
    <submittedName>
        <fullName evidence="1">Uncharacterized protein</fullName>
    </submittedName>
</protein>